<dbReference type="PROSITE" id="PS00062">
    <property type="entry name" value="ALDOKETO_REDUCTASE_2"/>
    <property type="match status" value="1"/>
</dbReference>
<keyword evidence="2" id="KW-0521">NADP</keyword>
<comment type="caution">
    <text evidence="8">The sequence shown here is derived from an EMBL/GenBank/DDBJ whole genome shotgun (WGS) entry which is preliminary data.</text>
</comment>
<keyword evidence="3" id="KW-0560">Oxidoreductase</keyword>
<dbReference type="SUPFAM" id="SSF51430">
    <property type="entry name" value="NAD(P)-linked oxidoreductase"/>
    <property type="match status" value="1"/>
</dbReference>
<dbReference type="EMBL" id="JXJQ01000006">
    <property type="protein sequence ID" value="KJY62408.1"/>
    <property type="molecule type" value="Genomic_DNA"/>
</dbReference>
<evidence type="ECO:0000256" key="1">
    <source>
        <dbReference type="ARBA" id="ARBA00007905"/>
    </source>
</evidence>
<dbReference type="InterPro" id="IPR018170">
    <property type="entry name" value="Aldo/ket_reductase_CS"/>
</dbReference>
<gene>
    <name evidence="8" type="ORF">JG30_06170</name>
</gene>
<dbReference type="RefSeq" id="WP_046316100.1">
    <property type="nucleotide sequence ID" value="NZ_JBHSZT010000001.1"/>
</dbReference>
<evidence type="ECO:0000256" key="3">
    <source>
        <dbReference type="ARBA" id="ARBA00023002"/>
    </source>
</evidence>
<feature type="active site" description="Proton donor" evidence="4">
    <location>
        <position position="52"/>
    </location>
</feature>
<feature type="site" description="Lowers pKa of active site Tyr" evidence="6">
    <location>
        <position position="77"/>
    </location>
</feature>
<evidence type="ECO:0000256" key="6">
    <source>
        <dbReference type="PIRSR" id="PIRSR000097-3"/>
    </source>
</evidence>
<dbReference type="PANTHER" id="PTHR43827:SF3">
    <property type="entry name" value="NADP-DEPENDENT OXIDOREDUCTASE DOMAIN-CONTAINING PROTEIN"/>
    <property type="match status" value="1"/>
</dbReference>
<evidence type="ECO:0000256" key="5">
    <source>
        <dbReference type="PIRSR" id="PIRSR000097-2"/>
    </source>
</evidence>
<dbReference type="PROSITE" id="PS00798">
    <property type="entry name" value="ALDOKETO_REDUCTASE_1"/>
    <property type="match status" value="1"/>
</dbReference>
<dbReference type="GO" id="GO:0016616">
    <property type="term" value="F:oxidoreductase activity, acting on the CH-OH group of donors, NAD or NADP as acceptor"/>
    <property type="evidence" value="ECO:0007669"/>
    <property type="project" value="UniProtKB-ARBA"/>
</dbReference>
<name>A0A0F4LVK7_9LACO</name>
<dbReference type="PATRIC" id="fig|1218492.5.peg.743"/>
<accession>A0A0F4LVK7</accession>
<sequence>MTTVAQISLRNGVKMPQEGLGVFQINDPKLCEETVLHALHSGYRLFDTASSYQNEQAVGQALKKSQIPRSNVFLTTKAYIQEMGYQPTLNAFDKSCRRLGTDYLDLYLIHMPLNDYFGSWRALEKLYKDGRVRAIGVCNFTSTELLDLIFNVQIPPMINQIENHPLYQRTQELDFMRQQKVQPEAWAPFAEGRRGIFQNELLQKIAMHHGKTVAQLILRWNIQRGMVVIPKSTHQQRIQENLDIWYFSLSPAEMNSIGSLDENKPQMLDLNRLSEVRRVYNYLTNPVVTSL</sequence>
<feature type="domain" description="NADP-dependent oxidoreductase" evidence="7">
    <location>
        <begin position="27"/>
        <end position="261"/>
    </location>
</feature>
<dbReference type="PROSITE" id="PS00063">
    <property type="entry name" value="ALDOKETO_REDUCTASE_3"/>
    <property type="match status" value="1"/>
</dbReference>
<reference evidence="8 9" key="1">
    <citation type="submission" date="2015-01" db="EMBL/GenBank/DDBJ databases">
        <title>Comparative genomics of the lactic acid bacteria isolated from the honey bee gut.</title>
        <authorList>
            <person name="Ellegaard K.M."/>
            <person name="Tamarit D."/>
            <person name="Javelind E."/>
            <person name="Olofsson T."/>
            <person name="Andersson S.G."/>
            <person name="Vasquez A."/>
        </authorList>
    </citation>
    <scope>NUCLEOTIDE SEQUENCE [LARGE SCALE GENOMIC DNA]</scope>
    <source>
        <strain evidence="8 9">Bin4</strain>
    </source>
</reference>
<proteinExistence type="inferred from homology"/>
<dbReference type="PANTHER" id="PTHR43827">
    <property type="entry name" value="2,5-DIKETO-D-GLUCONIC ACID REDUCTASE"/>
    <property type="match status" value="1"/>
</dbReference>
<dbReference type="CDD" id="cd19133">
    <property type="entry name" value="AKR_AKR5F1"/>
    <property type="match status" value="1"/>
</dbReference>
<evidence type="ECO:0000313" key="9">
    <source>
        <dbReference type="Proteomes" id="UP000033558"/>
    </source>
</evidence>
<dbReference type="STRING" id="1218492.JG30_06170"/>
<dbReference type="PRINTS" id="PR00069">
    <property type="entry name" value="ALDKETRDTASE"/>
</dbReference>
<evidence type="ECO:0000256" key="4">
    <source>
        <dbReference type="PIRSR" id="PIRSR000097-1"/>
    </source>
</evidence>
<dbReference type="InterPro" id="IPR020471">
    <property type="entry name" value="AKR"/>
</dbReference>
<dbReference type="Pfam" id="PF00248">
    <property type="entry name" value="Aldo_ket_red"/>
    <property type="match status" value="1"/>
</dbReference>
<evidence type="ECO:0000256" key="2">
    <source>
        <dbReference type="ARBA" id="ARBA00022857"/>
    </source>
</evidence>
<comment type="similarity">
    <text evidence="1">Belongs to the aldo/keto reductase family.</text>
</comment>
<organism evidence="8 9">
    <name type="scientific">Bombilactobacillus mellifer</name>
    <dbReference type="NCBI Taxonomy" id="1218492"/>
    <lineage>
        <taxon>Bacteria</taxon>
        <taxon>Bacillati</taxon>
        <taxon>Bacillota</taxon>
        <taxon>Bacilli</taxon>
        <taxon>Lactobacillales</taxon>
        <taxon>Lactobacillaceae</taxon>
        <taxon>Bombilactobacillus</taxon>
    </lineage>
</organism>
<dbReference type="Gene3D" id="3.20.20.100">
    <property type="entry name" value="NADP-dependent oxidoreductase domain"/>
    <property type="match status" value="1"/>
</dbReference>
<dbReference type="InterPro" id="IPR036812">
    <property type="entry name" value="NAD(P)_OxRdtase_dom_sf"/>
</dbReference>
<dbReference type="HOGENOM" id="CLU_023205_0_3_9"/>
<protein>
    <submittedName>
        <fullName evidence="8">Organophosphate reductase</fullName>
    </submittedName>
</protein>
<evidence type="ECO:0000313" key="8">
    <source>
        <dbReference type="EMBL" id="KJY62408.1"/>
    </source>
</evidence>
<dbReference type="AlphaFoldDB" id="A0A0F4LVK7"/>
<dbReference type="PIRSF" id="PIRSF000097">
    <property type="entry name" value="AKR"/>
    <property type="match status" value="1"/>
</dbReference>
<feature type="binding site" evidence="5">
    <location>
        <position position="110"/>
    </location>
    <ligand>
        <name>substrate</name>
    </ligand>
</feature>
<dbReference type="InterPro" id="IPR023210">
    <property type="entry name" value="NADP_OxRdtase_dom"/>
</dbReference>
<keyword evidence="9" id="KW-1185">Reference proteome</keyword>
<dbReference type="FunFam" id="3.20.20.100:FF:000015">
    <property type="entry name" value="Oxidoreductase, aldo/keto reductase family"/>
    <property type="match status" value="1"/>
</dbReference>
<evidence type="ECO:0000259" key="7">
    <source>
        <dbReference type="Pfam" id="PF00248"/>
    </source>
</evidence>
<dbReference type="Proteomes" id="UP000033558">
    <property type="component" value="Unassembled WGS sequence"/>
</dbReference>